<protein>
    <submittedName>
        <fullName evidence="1">Uncharacterized protein</fullName>
    </submittedName>
</protein>
<accession>A0AAJ8E299</accession>
<proteinExistence type="predicted"/>
<dbReference type="AlphaFoldDB" id="A0AAJ8E299"/>
<organism evidence="1">
    <name type="scientific">Aspergillus niger</name>
    <dbReference type="NCBI Taxonomy" id="5061"/>
    <lineage>
        <taxon>Eukaryota</taxon>
        <taxon>Fungi</taxon>
        <taxon>Dikarya</taxon>
        <taxon>Ascomycota</taxon>
        <taxon>Pezizomycotina</taxon>
        <taxon>Eurotiomycetes</taxon>
        <taxon>Eurotiomycetidae</taxon>
        <taxon>Eurotiales</taxon>
        <taxon>Aspergillaceae</taxon>
        <taxon>Aspergillus</taxon>
        <taxon>Aspergillus subgen. Circumdati</taxon>
    </lineage>
</organism>
<dbReference type="KEGG" id="ang:An11g08450"/>
<dbReference type="GeneID" id="84592378"/>
<evidence type="ECO:0000313" key="1">
    <source>
        <dbReference type="RefSeq" id="XP_059604357.1"/>
    </source>
</evidence>
<reference evidence="1" key="1">
    <citation type="submission" date="2025-02" db="EMBL/GenBank/DDBJ databases">
        <authorList>
            <consortium name="NCBI Genome Project"/>
        </authorList>
    </citation>
    <scope>NUCLEOTIDE SEQUENCE</scope>
</reference>
<reference evidence="1" key="2">
    <citation type="submission" date="2025-08" db="UniProtKB">
        <authorList>
            <consortium name="RefSeq"/>
        </authorList>
    </citation>
    <scope>IDENTIFICATION</scope>
</reference>
<gene>
    <name evidence="1" type="ORF">An11g08450</name>
</gene>
<sequence length="189" mass="21195">MPRIIDKLCWPISFGGGTEATLEYLSYPELTFRFRLRGGSDVIKCDEGQGCAIAYYVTTQSIPLKRLTGKTPMHPFLGIPSSEEFSPLLMSVASQCDLPFYAMRSGRMDSIFSHTLAVPSASHGGQLMRVATSMVYILCSYFYLLRLRQKIFFVDCCKKPRARYGGKEFEESSNIILVCRHISTKDSGS</sequence>
<dbReference type="VEuPathDB" id="FungiDB:An11g08450"/>
<name>A0AAJ8E299_ASPNG</name>
<dbReference type="RefSeq" id="XP_059604357.1">
    <property type="nucleotide sequence ID" value="XM_059750454.1"/>
</dbReference>